<organism evidence="3">
    <name type="scientific">Micromonospora sp. HUAS YX12</name>
    <dbReference type="NCBI Taxonomy" id="3156396"/>
    <lineage>
        <taxon>Bacteria</taxon>
        <taxon>Bacillati</taxon>
        <taxon>Actinomycetota</taxon>
        <taxon>Actinomycetes</taxon>
        <taxon>Micromonosporales</taxon>
        <taxon>Micromonosporaceae</taxon>
        <taxon>Micromonospora</taxon>
    </lineage>
</organism>
<feature type="transmembrane region" description="Helical" evidence="2">
    <location>
        <begin position="55"/>
        <end position="73"/>
    </location>
</feature>
<reference evidence="3" key="1">
    <citation type="submission" date="2024-06" db="EMBL/GenBank/DDBJ databases">
        <title>Micromonospora sp. strain HUAS YX12 genome sequences.</title>
        <authorList>
            <person name="Mo P."/>
        </authorList>
    </citation>
    <scope>NUCLEOTIDE SEQUENCE</scope>
    <source>
        <strain evidence="3">HUAS YX12</strain>
    </source>
</reference>
<dbReference type="AlphaFoldDB" id="A0AAU7R702"/>
<sequence length="202" mass="21529">MHLQDGGSTAHRDGNAPRLSSMVQGFHDEGGAMTGRHHATVSPGPLFDWIARSRLRIVLFCLAGAGLVAGGILQAHRTDVRIRHLVATGEPVQATMEGFKFGDHARYVIHGRTWNVPLESAWGNGPGYSRGEAVTIYASQNDPQFVATRDGYVTSSVRTHAPFPLIGAGVLVILLAGPGLATWAARANPATPTRGERTHPSI</sequence>
<evidence type="ECO:0000313" key="3">
    <source>
        <dbReference type="EMBL" id="XBT83685.1"/>
    </source>
</evidence>
<feature type="transmembrane region" description="Helical" evidence="2">
    <location>
        <begin position="165"/>
        <end position="185"/>
    </location>
</feature>
<accession>A0AAU7R702</accession>
<evidence type="ECO:0000256" key="2">
    <source>
        <dbReference type="SAM" id="Phobius"/>
    </source>
</evidence>
<feature type="region of interest" description="Disordered" evidence="1">
    <location>
        <begin position="1"/>
        <end position="20"/>
    </location>
</feature>
<dbReference type="RefSeq" id="WP_349879956.1">
    <property type="nucleotide sequence ID" value="NZ_CP157974.1"/>
</dbReference>
<evidence type="ECO:0008006" key="4">
    <source>
        <dbReference type="Google" id="ProtNLM"/>
    </source>
</evidence>
<proteinExistence type="predicted"/>
<dbReference type="EMBL" id="CP157974">
    <property type="protein sequence ID" value="XBT83685.1"/>
    <property type="molecule type" value="Genomic_DNA"/>
</dbReference>
<protein>
    <recommendedName>
        <fullName evidence="4">DUF3592 domain-containing protein</fullName>
    </recommendedName>
</protein>
<keyword evidence="2" id="KW-0812">Transmembrane</keyword>
<gene>
    <name evidence="3" type="ORF">ABIH81_09610</name>
</gene>
<evidence type="ECO:0000256" key="1">
    <source>
        <dbReference type="SAM" id="MobiDB-lite"/>
    </source>
</evidence>
<keyword evidence="2" id="KW-0472">Membrane</keyword>
<keyword evidence="2" id="KW-1133">Transmembrane helix</keyword>
<name>A0AAU7R702_9ACTN</name>